<protein>
    <recommendedName>
        <fullName evidence="2">Cytochrome c1</fullName>
    </recommendedName>
</protein>
<organism evidence="13 14">
    <name type="scientific">Cohaesibacter marisflavi</name>
    <dbReference type="NCBI Taxonomy" id="655353"/>
    <lineage>
        <taxon>Bacteria</taxon>
        <taxon>Pseudomonadati</taxon>
        <taxon>Pseudomonadota</taxon>
        <taxon>Alphaproteobacteria</taxon>
        <taxon>Hyphomicrobiales</taxon>
        <taxon>Cohaesibacteraceae</taxon>
    </lineage>
</organism>
<keyword evidence="8 10" id="KW-0472">Membrane</keyword>
<evidence type="ECO:0000256" key="1">
    <source>
        <dbReference type="ARBA" id="ARBA00004370"/>
    </source>
</evidence>
<evidence type="ECO:0000256" key="2">
    <source>
        <dbReference type="ARBA" id="ARBA00016165"/>
    </source>
</evidence>
<gene>
    <name evidence="13" type="ORF">SAMN04488056_106224</name>
</gene>
<evidence type="ECO:0000256" key="10">
    <source>
        <dbReference type="SAM" id="Phobius"/>
    </source>
</evidence>
<dbReference type="SUPFAM" id="SSF46626">
    <property type="entry name" value="Cytochrome c"/>
    <property type="match status" value="1"/>
</dbReference>
<feature type="binding site" description="covalent" evidence="9">
    <location>
        <position position="65"/>
    </location>
    <ligand>
        <name>heme c</name>
        <dbReference type="ChEBI" id="CHEBI:61717"/>
    </ligand>
</feature>
<evidence type="ECO:0000256" key="4">
    <source>
        <dbReference type="ARBA" id="ARBA00022692"/>
    </source>
</evidence>
<dbReference type="InterPro" id="IPR002326">
    <property type="entry name" value="Cyt_c1"/>
</dbReference>
<evidence type="ECO:0000256" key="5">
    <source>
        <dbReference type="ARBA" id="ARBA00022723"/>
    </source>
</evidence>
<dbReference type="GO" id="GO:0009055">
    <property type="term" value="F:electron transfer activity"/>
    <property type="evidence" value="ECO:0007669"/>
    <property type="project" value="InterPro"/>
</dbReference>
<feature type="signal peptide" evidence="11">
    <location>
        <begin position="1"/>
        <end position="27"/>
    </location>
</feature>
<dbReference type="OrthoDB" id="9808471at2"/>
<evidence type="ECO:0000313" key="13">
    <source>
        <dbReference type="EMBL" id="SFO47316.1"/>
    </source>
</evidence>
<evidence type="ECO:0000256" key="3">
    <source>
        <dbReference type="ARBA" id="ARBA00022617"/>
    </source>
</evidence>
<keyword evidence="3 9" id="KW-0349">Heme</keyword>
<dbReference type="RefSeq" id="WP_090073101.1">
    <property type="nucleotide sequence ID" value="NZ_FOVR01000006.1"/>
</dbReference>
<evidence type="ECO:0000256" key="6">
    <source>
        <dbReference type="ARBA" id="ARBA00022989"/>
    </source>
</evidence>
<keyword evidence="5 9" id="KW-0479">Metal-binding</keyword>
<feature type="transmembrane region" description="Helical" evidence="10">
    <location>
        <begin position="265"/>
        <end position="283"/>
    </location>
</feature>
<dbReference type="Proteomes" id="UP000199236">
    <property type="component" value="Unassembled WGS sequence"/>
</dbReference>
<evidence type="ECO:0000256" key="7">
    <source>
        <dbReference type="ARBA" id="ARBA00023004"/>
    </source>
</evidence>
<dbReference type="InterPro" id="IPR036909">
    <property type="entry name" value="Cyt_c-like_dom_sf"/>
</dbReference>
<evidence type="ECO:0000256" key="11">
    <source>
        <dbReference type="SAM" id="SignalP"/>
    </source>
</evidence>
<keyword evidence="7 9" id="KW-0408">Iron</keyword>
<sequence length="293" mass="32207">MITLTKTAVRALVVAGAMAVTSVGAMASGEGGHKYEKQDWTFSGPFGKFDKAQLQRGFQIYREVCSSCHSLDYIAFRNLGQEGALGYTDDEVKAIAADYDIEDGPDSEGDMFTRPGKPFDHFPSPFPNVEAAAAANGGKAPPDLSLIAKARAASVGPDVGVEVFNDILRMIWHPVTAYQEYGPDYIYALLTSYEETPEELEETVGDKYYNPAFGSGVAIGMAPPLSDELVDYTDGTPMTTEQYAKDVTSFLMWAAEPKLEERKRVGVNALIFLVVFSFLMFFTKRKLWSKVKH</sequence>
<evidence type="ECO:0000313" key="14">
    <source>
        <dbReference type="Proteomes" id="UP000199236"/>
    </source>
</evidence>
<dbReference type="AlphaFoldDB" id="A0A1I5HH76"/>
<dbReference type="Gene3D" id="1.10.760.10">
    <property type="entry name" value="Cytochrome c-like domain"/>
    <property type="match status" value="1"/>
</dbReference>
<dbReference type="Pfam" id="PF02167">
    <property type="entry name" value="Cytochrom_C1"/>
    <property type="match status" value="1"/>
</dbReference>
<dbReference type="InterPro" id="IPR009056">
    <property type="entry name" value="Cyt_c-like_dom"/>
</dbReference>
<evidence type="ECO:0000256" key="9">
    <source>
        <dbReference type="PIRSR" id="PIRSR602326-1"/>
    </source>
</evidence>
<feature type="domain" description="Cytochrome c" evidence="12">
    <location>
        <begin position="52"/>
        <end position="237"/>
    </location>
</feature>
<feature type="chain" id="PRO_5011453560" description="Cytochrome c1" evidence="11">
    <location>
        <begin position="28"/>
        <end position="293"/>
    </location>
</feature>
<keyword evidence="14" id="KW-1185">Reference proteome</keyword>
<comment type="subcellular location">
    <subcellularLocation>
        <location evidence="1">Membrane</location>
    </subcellularLocation>
</comment>
<comment type="cofactor">
    <cofactor evidence="9">
        <name>heme c</name>
        <dbReference type="ChEBI" id="CHEBI:61717"/>
    </cofactor>
    <text evidence="9">Binds 1 heme c group covalently per subunit.</text>
</comment>
<proteinExistence type="predicted"/>
<dbReference type="PANTHER" id="PTHR10266">
    <property type="entry name" value="CYTOCHROME C1"/>
    <property type="match status" value="1"/>
</dbReference>
<dbReference type="PRINTS" id="PR00603">
    <property type="entry name" value="CYTOCHROMEC1"/>
</dbReference>
<dbReference type="PANTHER" id="PTHR10266:SF3">
    <property type="entry name" value="CYTOCHROME C1, HEME PROTEIN, MITOCHONDRIAL"/>
    <property type="match status" value="1"/>
</dbReference>
<reference evidence="13 14" key="1">
    <citation type="submission" date="2016-10" db="EMBL/GenBank/DDBJ databases">
        <authorList>
            <person name="de Groot N.N."/>
        </authorList>
    </citation>
    <scope>NUCLEOTIDE SEQUENCE [LARGE SCALE GENOMIC DNA]</scope>
    <source>
        <strain evidence="13 14">CGMCC 1.9157</strain>
    </source>
</reference>
<feature type="binding site" description="covalent" evidence="9">
    <location>
        <position position="68"/>
    </location>
    <ligand>
        <name>heme c</name>
        <dbReference type="ChEBI" id="CHEBI:61717"/>
    </ligand>
</feature>
<keyword evidence="4 10" id="KW-0812">Transmembrane</keyword>
<evidence type="ECO:0000256" key="8">
    <source>
        <dbReference type="ARBA" id="ARBA00023136"/>
    </source>
</evidence>
<dbReference type="STRING" id="655353.SAMN04488056_106224"/>
<feature type="binding site" description="covalent" evidence="9">
    <location>
        <position position="69"/>
    </location>
    <ligand>
        <name>heme c</name>
        <dbReference type="ChEBI" id="CHEBI:61717"/>
    </ligand>
</feature>
<dbReference type="EMBL" id="FOVR01000006">
    <property type="protein sequence ID" value="SFO47316.1"/>
    <property type="molecule type" value="Genomic_DNA"/>
</dbReference>
<feature type="binding site" description="covalent" evidence="9">
    <location>
        <position position="221"/>
    </location>
    <ligand>
        <name>heme c</name>
        <dbReference type="ChEBI" id="CHEBI:61717"/>
    </ligand>
</feature>
<dbReference type="GO" id="GO:0016020">
    <property type="term" value="C:membrane"/>
    <property type="evidence" value="ECO:0007669"/>
    <property type="project" value="UniProtKB-SubCell"/>
</dbReference>
<dbReference type="Gene3D" id="1.20.5.100">
    <property type="entry name" value="Cytochrome c1, transmembrane anchor, C-terminal"/>
    <property type="match status" value="1"/>
</dbReference>
<keyword evidence="6 10" id="KW-1133">Transmembrane helix</keyword>
<evidence type="ECO:0000259" key="12">
    <source>
        <dbReference type="PROSITE" id="PS51007"/>
    </source>
</evidence>
<dbReference type="PROSITE" id="PS51007">
    <property type="entry name" value="CYTC"/>
    <property type="match status" value="1"/>
</dbReference>
<dbReference type="GO" id="GO:0020037">
    <property type="term" value="F:heme binding"/>
    <property type="evidence" value="ECO:0007669"/>
    <property type="project" value="InterPro"/>
</dbReference>
<accession>A0A1I5HH76</accession>
<keyword evidence="11" id="KW-0732">Signal</keyword>
<dbReference type="GO" id="GO:0046872">
    <property type="term" value="F:metal ion binding"/>
    <property type="evidence" value="ECO:0007669"/>
    <property type="project" value="UniProtKB-KW"/>
</dbReference>
<name>A0A1I5HH76_9HYPH</name>